<evidence type="ECO:0000313" key="2">
    <source>
        <dbReference type="Proteomes" id="UP000814033"/>
    </source>
</evidence>
<organism evidence="1 2">
    <name type="scientific">Auriscalpium vulgare</name>
    <dbReference type="NCBI Taxonomy" id="40419"/>
    <lineage>
        <taxon>Eukaryota</taxon>
        <taxon>Fungi</taxon>
        <taxon>Dikarya</taxon>
        <taxon>Basidiomycota</taxon>
        <taxon>Agaricomycotina</taxon>
        <taxon>Agaricomycetes</taxon>
        <taxon>Russulales</taxon>
        <taxon>Auriscalpiaceae</taxon>
        <taxon>Auriscalpium</taxon>
    </lineage>
</organism>
<sequence length="404" mass="43545">MSFFSRRRDLDASPSSSGSTSSLRKRVSIFTSRLVRPQSNYPSYTWTPRSRSPSRSPSPPSPDIRRPSGLGRRASLISLPLASPSPASPTFLARGRTLSTPQLANFPVPPAPRVHPAIVLALPYVSRDALTAFARVSRAARATAVPLLYGKLDLDEYVADECIATIAANPPLAGQVTAFSLSSSPASATFALALSLALRSMHHLTSLTLPYFSSDLLANLPYPLRALRLLSTALPPTFYTTYLPSQPALRHLALPNLVSPATPVSTDLESLCGSPALAMALAPHCKLREMELYVNSTLYDGLRPAALMDALAGVRTLRMVLGHNVDARTRARLVGALGHVGQQLELLELRMEGSDEVQQVSSHPKPRLADKDTDPAQANLCPASPHTRTPHPSFCLQPPVRRVP</sequence>
<accession>A0ACB8S8F8</accession>
<protein>
    <submittedName>
        <fullName evidence="1">Uncharacterized protein</fullName>
    </submittedName>
</protein>
<gene>
    <name evidence="1" type="ORF">FA95DRAFT_1162552</name>
</gene>
<reference evidence="1" key="1">
    <citation type="submission" date="2021-02" db="EMBL/GenBank/DDBJ databases">
        <authorList>
            <consortium name="DOE Joint Genome Institute"/>
            <person name="Ahrendt S."/>
            <person name="Looney B.P."/>
            <person name="Miyauchi S."/>
            <person name="Morin E."/>
            <person name="Drula E."/>
            <person name="Courty P.E."/>
            <person name="Chicoki N."/>
            <person name="Fauchery L."/>
            <person name="Kohler A."/>
            <person name="Kuo A."/>
            <person name="Labutti K."/>
            <person name="Pangilinan J."/>
            <person name="Lipzen A."/>
            <person name="Riley R."/>
            <person name="Andreopoulos W."/>
            <person name="He G."/>
            <person name="Johnson J."/>
            <person name="Barry K.W."/>
            <person name="Grigoriev I.V."/>
            <person name="Nagy L."/>
            <person name="Hibbett D."/>
            <person name="Henrissat B."/>
            <person name="Matheny P.B."/>
            <person name="Labbe J."/>
            <person name="Martin F."/>
        </authorList>
    </citation>
    <scope>NUCLEOTIDE SEQUENCE</scope>
    <source>
        <strain evidence="1">FP105234-sp</strain>
    </source>
</reference>
<proteinExistence type="predicted"/>
<dbReference type="Proteomes" id="UP000814033">
    <property type="component" value="Unassembled WGS sequence"/>
</dbReference>
<evidence type="ECO:0000313" key="1">
    <source>
        <dbReference type="EMBL" id="KAI0052783.1"/>
    </source>
</evidence>
<keyword evidence="2" id="KW-1185">Reference proteome</keyword>
<comment type="caution">
    <text evidence="1">The sequence shown here is derived from an EMBL/GenBank/DDBJ whole genome shotgun (WGS) entry which is preliminary data.</text>
</comment>
<dbReference type="EMBL" id="MU275843">
    <property type="protein sequence ID" value="KAI0052783.1"/>
    <property type="molecule type" value="Genomic_DNA"/>
</dbReference>
<reference evidence="1" key="2">
    <citation type="journal article" date="2022" name="New Phytol.">
        <title>Evolutionary transition to the ectomycorrhizal habit in the genomes of a hyperdiverse lineage of mushroom-forming fungi.</title>
        <authorList>
            <person name="Looney B."/>
            <person name="Miyauchi S."/>
            <person name="Morin E."/>
            <person name="Drula E."/>
            <person name="Courty P.E."/>
            <person name="Kohler A."/>
            <person name="Kuo A."/>
            <person name="LaButti K."/>
            <person name="Pangilinan J."/>
            <person name="Lipzen A."/>
            <person name="Riley R."/>
            <person name="Andreopoulos W."/>
            <person name="He G."/>
            <person name="Johnson J."/>
            <person name="Nolan M."/>
            <person name="Tritt A."/>
            <person name="Barry K.W."/>
            <person name="Grigoriev I.V."/>
            <person name="Nagy L.G."/>
            <person name="Hibbett D."/>
            <person name="Henrissat B."/>
            <person name="Matheny P.B."/>
            <person name="Labbe J."/>
            <person name="Martin F.M."/>
        </authorList>
    </citation>
    <scope>NUCLEOTIDE SEQUENCE</scope>
    <source>
        <strain evidence="1">FP105234-sp</strain>
    </source>
</reference>
<name>A0ACB8S8F8_9AGAM</name>